<evidence type="ECO:0000256" key="6">
    <source>
        <dbReference type="SAM" id="MobiDB-lite"/>
    </source>
</evidence>
<feature type="region of interest" description="Disordered" evidence="6">
    <location>
        <begin position="1"/>
        <end position="29"/>
    </location>
</feature>
<gene>
    <name evidence="7" type="ORF">NLI96_g6389</name>
</gene>
<proteinExistence type="inferred from homology"/>
<keyword evidence="8" id="KW-1185">Reference proteome</keyword>
<dbReference type="PANTHER" id="PTHR13243:SF1">
    <property type="entry name" value="NUCLEOLAR PROTEIN 16"/>
    <property type="match status" value="1"/>
</dbReference>
<feature type="region of interest" description="Disordered" evidence="6">
    <location>
        <begin position="167"/>
        <end position="196"/>
    </location>
</feature>
<evidence type="ECO:0000256" key="4">
    <source>
        <dbReference type="ARBA" id="ARBA00015522"/>
    </source>
</evidence>
<evidence type="ECO:0000313" key="8">
    <source>
        <dbReference type="Proteomes" id="UP001212997"/>
    </source>
</evidence>
<dbReference type="Proteomes" id="UP001212997">
    <property type="component" value="Unassembled WGS sequence"/>
</dbReference>
<comment type="function">
    <text evidence="1">Involved in the biogenesis of the 60S ribosomal subunit.</text>
</comment>
<feature type="compositionally biased region" description="Polar residues" evidence="6">
    <location>
        <begin position="167"/>
        <end position="195"/>
    </location>
</feature>
<keyword evidence="5" id="KW-0539">Nucleus</keyword>
<evidence type="ECO:0000256" key="3">
    <source>
        <dbReference type="ARBA" id="ARBA00008479"/>
    </source>
</evidence>
<dbReference type="GO" id="GO:0005730">
    <property type="term" value="C:nucleolus"/>
    <property type="evidence" value="ECO:0007669"/>
    <property type="project" value="UniProtKB-SubCell"/>
</dbReference>
<dbReference type="Pfam" id="PF09420">
    <property type="entry name" value="Nop16"/>
    <property type="match status" value="1"/>
</dbReference>
<evidence type="ECO:0000256" key="1">
    <source>
        <dbReference type="ARBA" id="ARBA00002889"/>
    </source>
</evidence>
<evidence type="ECO:0000313" key="7">
    <source>
        <dbReference type="EMBL" id="KAJ3483336.1"/>
    </source>
</evidence>
<evidence type="ECO:0000256" key="2">
    <source>
        <dbReference type="ARBA" id="ARBA00004604"/>
    </source>
</evidence>
<dbReference type="PANTHER" id="PTHR13243">
    <property type="entry name" value="HSPC111 PROTEIN-RELATED"/>
    <property type="match status" value="1"/>
</dbReference>
<accession>A0AAD5V3G3</accession>
<dbReference type="GO" id="GO:0042273">
    <property type="term" value="P:ribosomal large subunit biogenesis"/>
    <property type="evidence" value="ECO:0007669"/>
    <property type="project" value="TreeGrafter"/>
</dbReference>
<dbReference type="AlphaFoldDB" id="A0AAD5V3G3"/>
<comment type="subcellular location">
    <subcellularLocation>
        <location evidence="2">Nucleus</location>
        <location evidence="2">Nucleolus</location>
    </subcellularLocation>
</comment>
<reference evidence="7" key="1">
    <citation type="submission" date="2022-07" db="EMBL/GenBank/DDBJ databases">
        <title>Genome Sequence of Physisporinus lineatus.</title>
        <authorList>
            <person name="Buettner E."/>
        </authorList>
    </citation>
    <scope>NUCLEOTIDE SEQUENCE</scope>
    <source>
        <strain evidence="7">VT162</strain>
    </source>
</reference>
<protein>
    <recommendedName>
        <fullName evidence="4">Nucleolar protein 16</fullName>
    </recommendedName>
</protein>
<sequence length="253" mass="27881">MANPRQRRKTRSSSHKPVHHSSRAKKLLRKQKQGFWFAAIRGPKVLQEAWQKTKTVRQNYEALGLVASLNPTLSGGVEPTTSRHDRADTRSIELSSTPEVSDTRKTARTQSVPRGFGRIIRDENGNVMDVDLGEDAEDVEESNNQLIEDIPHPATQEGAAGWISLGSNRPSSSKSVVQSLEGLSTSSNQNKTPRFSSRAEVKTLLRLIKKYNDDVDAMAQDRKLNVDQRTAGELRRAIQKAGGLAALQCDGSG</sequence>
<comment type="similarity">
    <text evidence="3">Belongs to the NOP16 family.</text>
</comment>
<dbReference type="InterPro" id="IPR019002">
    <property type="entry name" value="Ribosome_biogenesis_Nop16"/>
</dbReference>
<organism evidence="7 8">
    <name type="scientific">Meripilus lineatus</name>
    <dbReference type="NCBI Taxonomy" id="2056292"/>
    <lineage>
        <taxon>Eukaryota</taxon>
        <taxon>Fungi</taxon>
        <taxon>Dikarya</taxon>
        <taxon>Basidiomycota</taxon>
        <taxon>Agaricomycotina</taxon>
        <taxon>Agaricomycetes</taxon>
        <taxon>Polyporales</taxon>
        <taxon>Meripilaceae</taxon>
        <taxon>Meripilus</taxon>
    </lineage>
</organism>
<name>A0AAD5V3G3_9APHY</name>
<evidence type="ECO:0000256" key="5">
    <source>
        <dbReference type="ARBA" id="ARBA00023242"/>
    </source>
</evidence>
<comment type="caution">
    <text evidence="7">The sequence shown here is derived from an EMBL/GenBank/DDBJ whole genome shotgun (WGS) entry which is preliminary data.</text>
</comment>
<dbReference type="EMBL" id="JANAWD010000232">
    <property type="protein sequence ID" value="KAJ3483336.1"/>
    <property type="molecule type" value="Genomic_DNA"/>
</dbReference>